<dbReference type="PANTHER" id="PTHR10302:SF27">
    <property type="entry name" value="SINGLE-STRANDED DNA-BINDING PROTEIN"/>
    <property type="match status" value="1"/>
</dbReference>
<gene>
    <name evidence="5" type="ORF">XD94_0839</name>
</gene>
<dbReference type="InterPro" id="IPR012340">
    <property type="entry name" value="NA-bd_OB-fold"/>
</dbReference>
<dbReference type="InterPro" id="IPR000424">
    <property type="entry name" value="Primosome_PriB/ssb"/>
</dbReference>
<protein>
    <recommendedName>
        <fullName evidence="2 3">Single-stranded DNA-binding protein</fullName>
        <shortName evidence="2">SSB</shortName>
    </recommendedName>
</protein>
<evidence type="ECO:0000256" key="4">
    <source>
        <dbReference type="SAM" id="MobiDB-lite"/>
    </source>
</evidence>
<feature type="compositionally biased region" description="Low complexity" evidence="4">
    <location>
        <begin position="140"/>
        <end position="153"/>
    </location>
</feature>
<dbReference type="Pfam" id="PF00436">
    <property type="entry name" value="SSB"/>
    <property type="match status" value="1"/>
</dbReference>
<dbReference type="PROSITE" id="PS50935">
    <property type="entry name" value="SSB"/>
    <property type="match status" value="1"/>
</dbReference>
<feature type="region of interest" description="Disordered" evidence="4">
    <location>
        <begin position="108"/>
        <end position="153"/>
    </location>
</feature>
<dbReference type="HAMAP" id="MF_00984">
    <property type="entry name" value="SSB"/>
    <property type="match status" value="1"/>
</dbReference>
<comment type="subunit">
    <text evidence="2">Homotetramer.</text>
</comment>
<accession>A0A101HPF1</accession>
<dbReference type="PANTHER" id="PTHR10302">
    <property type="entry name" value="SINGLE-STRANDED DNA-BINDING PROTEIN"/>
    <property type="match status" value="1"/>
</dbReference>
<dbReference type="CDD" id="cd04496">
    <property type="entry name" value="SSB_OBF"/>
    <property type="match status" value="1"/>
</dbReference>
<dbReference type="GO" id="GO:0003697">
    <property type="term" value="F:single-stranded DNA binding"/>
    <property type="evidence" value="ECO:0007669"/>
    <property type="project" value="UniProtKB-UniRule"/>
</dbReference>
<dbReference type="Proteomes" id="UP000054092">
    <property type="component" value="Unassembled WGS sequence"/>
</dbReference>
<organism evidence="5 6">
    <name type="scientific">Mesotoga prima</name>
    <dbReference type="NCBI Taxonomy" id="1184387"/>
    <lineage>
        <taxon>Bacteria</taxon>
        <taxon>Thermotogati</taxon>
        <taxon>Thermotogota</taxon>
        <taxon>Thermotogae</taxon>
        <taxon>Kosmotogales</taxon>
        <taxon>Kosmotogaceae</taxon>
        <taxon>Mesotoga</taxon>
    </lineage>
</organism>
<reference evidence="6" key="1">
    <citation type="journal article" date="2015" name="MBio">
        <title>Genome-Resolved Metagenomic Analysis Reveals Roles for Candidate Phyla and Other Microbial Community Members in Biogeochemical Transformations in Oil Reservoirs.</title>
        <authorList>
            <person name="Hu P."/>
            <person name="Tom L."/>
            <person name="Singh A."/>
            <person name="Thomas B.C."/>
            <person name="Baker B.J."/>
            <person name="Piceno Y.M."/>
            <person name="Andersen G.L."/>
            <person name="Banfield J.F."/>
        </authorList>
    </citation>
    <scope>NUCLEOTIDE SEQUENCE [LARGE SCALE GENOMIC DNA]</scope>
</reference>
<comment type="caution">
    <text evidence="2">Lacks conserved residue(s) required for the propagation of feature annotation.</text>
</comment>
<dbReference type="GO" id="GO:0009295">
    <property type="term" value="C:nucleoid"/>
    <property type="evidence" value="ECO:0007669"/>
    <property type="project" value="TreeGrafter"/>
</dbReference>
<sequence>MSISYNHVVLIGRLTRDPEIKFAASGTQIATFTLAVDRNIPSSNNDSTDFIRIVTFGKTAEFVGNYLTKGRLILVEGSLRINKWKTQDGESRSMAEVAASNIRFMETKAQAQQSSGGFERSTQDNDVVESTGNDDITFFGSDPGDSGSDDIPF</sequence>
<evidence type="ECO:0000256" key="1">
    <source>
        <dbReference type="ARBA" id="ARBA00023125"/>
    </source>
</evidence>
<evidence type="ECO:0000313" key="6">
    <source>
        <dbReference type="Proteomes" id="UP000054092"/>
    </source>
</evidence>
<evidence type="ECO:0000256" key="2">
    <source>
        <dbReference type="HAMAP-Rule" id="MF_00984"/>
    </source>
</evidence>
<comment type="caution">
    <text evidence="5">The sequence shown here is derived from an EMBL/GenBank/DDBJ whole genome shotgun (WGS) entry which is preliminary data.</text>
</comment>
<name>A0A101HPF1_9BACT</name>
<dbReference type="InterPro" id="IPR011344">
    <property type="entry name" value="ssDNA-bd"/>
</dbReference>
<dbReference type="PATRIC" id="fig|1184387.3.peg.1229"/>
<evidence type="ECO:0000313" key="5">
    <source>
        <dbReference type="EMBL" id="KUK80672.1"/>
    </source>
</evidence>
<dbReference type="GO" id="GO:0006260">
    <property type="term" value="P:DNA replication"/>
    <property type="evidence" value="ECO:0007669"/>
    <property type="project" value="InterPro"/>
</dbReference>
<dbReference type="AlphaFoldDB" id="A0A101HPF1"/>
<dbReference type="EMBL" id="LGGP01000125">
    <property type="protein sequence ID" value="KUK80672.1"/>
    <property type="molecule type" value="Genomic_DNA"/>
</dbReference>
<dbReference type="SUPFAM" id="SSF50249">
    <property type="entry name" value="Nucleic acid-binding proteins"/>
    <property type="match status" value="1"/>
</dbReference>
<dbReference type="NCBIfam" id="TIGR00621">
    <property type="entry name" value="ssb"/>
    <property type="match status" value="1"/>
</dbReference>
<keyword evidence="1 2" id="KW-0238">DNA-binding</keyword>
<evidence type="ECO:0000256" key="3">
    <source>
        <dbReference type="RuleBase" id="RU000524"/>
    </source>
</evidence>
<feature type="compositionally biased region" description="Polar residues" evidence="4">
    <location>
        <begin position="124"/>
        <end position="134"/>
    </location>
</feature>
<dbReference type="Gene3D" id="2.40.50.140">
    <property type="entry name" value="Nucleic acid-binding proteins"/>
    <property type="match status" value="1"/>
</dbReference>
<proteinExistence type="inferred from homology"/>